<accession>A0A0C3HLN7</accession>
<dbReference type="PANTHER" id="PTHR47425:SF2">
    <property type="entry name" value="FARB-RELATED"/>
    <property type="match status" value="1"/>
</dbReference>
<dbReference type="EMBL" id="KN832874">
    <property type="protein sequence ID" value="KIN03242.1"/>
    <property type="molecule type" value="Genomic_DNA"/>
</dbReference>
<dbReference type="GO" id="GO:0008270">
    <property type="term" value="F:zinc ion binding"/>
    <property type="evidence" value="ECO:0007669"/>
    <property type="project" value="InterPro"/>
</dbReference>
<dbReference type="STRING" id="913774.A0A0C3HLN7"/>
<evidence type="ECO:0000313" key="4">
    <source>
        <dbReference type="Proteomes" id="UP000054321"/>
    </source>
</evidence>
<feature type="domain" description="Xylanolytic transcriptional activator regulatory" evidence="2">
    <location>
        <begin position="146"/>
        <end position="219"/>
    </location>
</feature>
<dbReference type="AlphaFoldDB" id="A0A0C3HLN7"/>
<evidence type="ECO:0000259" key="2">
    <source>
        <dbReference type="SMART" id="SM00906"/>
    </source>
</evidence>
<dbReference type="SMART" id="SM00906">
    <property type="entry name" value="Fungal_trans"/>
    <property type="match status" value="1"/>
</dbReference>
<keyword evidence="1" id="KW-0539">Nucleus</keyword>
<name>A0A0C3HLN7_OIDMZ</name>
<gene>
    <name evidence="3" type="ORF">OIDMADRAFT_64116</name>
</gene>
<dbReference type="OrthoDB" id="4451586at2759"/>
<dbReference type="InterPro" id="IPR052761">
    <property type="entry name" value="Fungal_Detox/Toxin_TFs"/>
</dbReference>
<dbReference type="InterPro" id="IPR007219">
    <property type="entry name" value="XnlR_reg_dom"/>
</dbReference>
<reference evidence="3 4" key="1">
    <citation type="submission" date="2014-04" db="EMBL/GenBank/DDBJ databases">
        <authorList>
            <consortium name="DOE Joint Genome Institute"/>
            <person name="Kuo A."/>
            <person name="Martino E."/>
            <person name="Perotto S."/>
            <person name="Kohler A."/>
            <person name="Nagy L.G."/>
            <person name="Floudas D."/>
            <person name="Copeland A."/>
            <person name="Barry K.W."/>
            <person name="Cichocki N."/>
            <person name="Veneault-Fourrey C."/>
            <person name="LaButti K."/>
            <person name="Lindquist E.A."/>
            <person name="Lipzen A."/>
            <person name="Lundell T."/>
            <person name="Morin E."/>
            <person name="Murat C."/>
            <person name="Sun H."/>
            <person name="Tunlid A."/>
            <person name="Henrissat B."/>
            <person name="Grigoriev I.V."/>
            <person name="Hibbett D.S."/>
            <person name="Martin F."/>
            <person name="Nordberg H.P."/>
            <person name="Cantor M.N."/>
            <person name="Hua S.X."/>
        </authorList>
    </citation>
    <scope>NUCLEOTIDE SEQUENCE [LARGE SCALE GENOMIC DNA]</scope>
    <source>
        <strain evidence="3 4">Zn</strain>
    </source>
</reference>
<dbReference type="Pfam" id="PF04082">
    <property type="entry name" value="Fungal_trans"/>
    <property type="match status" value="1"/>
</dbReference>
<feature type="non-terminal residue" evidence="3">
    <location>
        <position position="434"/>
    </location>
</feature>
<dbReference type="InParanoid" id="A0A0C3HLN7"/>
<dbReference type="GO" id="GO:0006351">
    <property type="term" value="P:DNA-templated transcription"/>
    <property type="evidence" value="ECO:0007669"/>
    <property type="project" value="InterPro"/>
</dbReference>
<organism evidence="3 4">
    <name type="scientific">Oidiodendron maius (strain Zn)</name>
    <dbReference type="NCBI Taxonomy" id="913774"/>
    <lineage>
        <taxon>Eukaryota</taxon>
        <taxon>Fungi</taxon>
        <taxon>Dikarya</taxon>
        <taxon>Ascomycota</taxon>
        <taxon>Pezizomycotina</taxon>
        <taxon>Leotiomycetes</taxon>
        <taxon>Leotiomycetes incertae sedis</taxon>
        <taxon>Myxotrichaceae</taxon>
        <taxon>Oidiodendron</taxon>
    </lineage>
</organism>
<dbReference type="PANTHER" id="PTHR47425">
    <property type="entry name" value="FARB-RELATED"/>
    <property type="match status" value="1"/>
</dbReference>
<dbReference type="HOGENOM" id="CLU_006329_2_2_1"/>
<dbReference type="CDD" id="cd12148">
    <property type="entry name" value="fungal_TF_MHR"/>
    <property type="match status" value="1"/>
</dbReference>
<reference evidence="4" key="2">
    <citation type="submission" date="2015-01" db="EMBL/GenBank/DDBJ databases">
        <title>Evolutionary Origins and Diversification of the Mycorrhizal Mutualists.</title>
        <authorList>
            <consortium name="DOE Joint Genome Institute"/>
            <consortium name="Mycorrhizal Genomics Consortium"/>
            <person name="Kohler A."/>
            <person name="Kuo A."/>
            <person name="Nagy L.G."/>
            <person name="Floudas D."/>
            <person name="Copeland A."/>
            <person name="Barry K.W."/>
            <person name="Cichocki N."/>
            <person name="Veneault-Fourrey C."/>
            <person name="LaButti K."/>
            <person name="Lindquist E.A."/>
            <person name="Lipzen A."/>
            <person name="Lundell T."/>
            <person name="Morin E."/>
            <person name="Murat C."/>
            <person name="Riley R."/>
            <person name="Ohm R."/>
            <person name="Sun H."/>
            <person name="Tunlid A."/>
            <person name="Henrissat B."/>
            <person name="Grigoriev I.V."/>
            <person name="Hibbett D.S."/>
            <person name="Martin F."/>
        </authorList>
    </citation>
    <scope>NUCLEOTIDE SEQUENCE [LARGE SCALE GENOMIC DNA]</scope>
    <source>
        <strain evidence="4">Zn</strain>
    </source>
</reference>
<proteinExistence type="predicted"/>
<dbReference type="GO" id="GO:0003677">
    <property type="term" value="F:DNA binding"/>
    <property type="evidence" value="ECO:0007669"/>
    <property type="project" value="InterPro"/>
</dbReference>
<keyword evidence="4" id="KW-1185">Reference proteome</keyword>
<protein>
    <recommendedName>
        <fullName evidence="2">Xylanolytic transcriptional activator regulatory domain-containing protein</fullName>
    </recommendedName>
</protein>
<sequence length="434" mass="49469">VPSYFYSVPKRIGEKDLEYLRKEGVFSLPGTRLRNQLLKAYIDYVHGYIPVLGLNDFLSIIHSEDTGGKKLSLLLFNAVMFAGSTCIKLKCLQEAGFATRKQARRHFWQKTRLLYDFDYESDQICLIQSLLLMTFWYESSSQSKGARYWLSIAVDLTLTIGLNNNSVLQKMHPKQQKLCRRIWWSCFTRDKLVALGARQPAFIGQDYNVPALILEDFEIRDLSECMPAISEGCIAAHDPHVQKQVAVLFIVKVELCVCISNILDARYRNSNMPVHRGSIRQNQTTIITQTFIDGHERYDVELGSWLLNLPPAATYHLPMELSDCSETVVVHLSLLHMLYHSTISTLHRPWETHSSRSKVRSAAHSITGILENLHCLGLVCCVPIMSLTFIASALTIHLVDQNSSDEEIRYSAMEGFAKYMRIVRELCDEQGAED</sequence>
<evidence type="ECO:0000313" key="3">
    <source>
        <dbReference type="EMBL" id="KIN03242.1"/>
    </source>
</evidence>
<evidence type="ECO:0000256" key="1">
    <source>
        <dbReference type="ARBA" id="ARBA00023242"/>
    </source>
</evidence>
<feature type="non-terminal residue" evidence="3">
    <location>
        <position position="1"/>
    </location>
</feature>
<dbReference type="Proteomes" id="UP000054321">
    <property type="component" value="Unassembled WGS sequence"/>
</dbReference>